<dbReference type="AlphaFoldDB" id="A0AAD9LM20"/>
<proteinExistence type="predicted"/>
<sequence length="145" mass="16960">MGSSKPPKFNDTFEVYQMRLKLYLEQRDSWGVVTGAETRHATDPVLQRHFDDRNRLAMETIIRGVKGANAQNVCNFDTAKEMWETLTAEKTQRDFSYAVPLKRELYTHSYTPGRKMADYIQEMNSLRQRLQHMGTSYVIQDNEMS</sequence>
<organism evidence="1 2">
    <name type="scientific">Phytophthora citrophthora</name>
    <dbReference type="NCBI Taxonomy" id="4793"/>
    <lineage>
        <taxon>Eukaryota</taxon>
        <taxon>Sar</taxon>
        <taxon>Stramenopiles</taxon>
        <taxon>Oomycota</taxon>
        <taxon>Peronosporomycetes</taxon>
        <taxon>Peronosporales</taxon>
        <taxon>Peronosporaceae</taxon>
        <taxon>Phytophthora</taxon>
    </lineage>
</organism>
<keyword evidence="2" id="KW-1185">Reference proteome</keyword>
<accession>A0AAD9LM20</accession>
<evidence type="ECO:0000313" key="2">
    <source>
        <dbReference type="Proteomes" id="UP001259832"/>
    </source>
</evidence>
<gene>
    <name evidence="1" type="ORF">P3T76_006889</name>
</gene>
<protein>
    <submittedName>
        <fullName evidence="1">Uncharacterized protein</fullName>
    </submittedName>
</protein>
<comment type="caution">
    <text evidence="1">The sequence shown here is derived from an EMBL/GenBank/DDBJ whole genome shotgun (WGS) entry which is preliminary data.</text>
</comment>
<reference evidence="1" key="1">
    <citation type="submission" date="2023-08" db="EMBL/GenBank/DDBJ databases">
        <title>Reference Genome Resource for the Citrus Pathogen Phytophthora citrophthora.</title>
        <authorList>
            <person name="Moller H."/>
            <person name="Coetzee B."/>
            <person name="Rose L.J."/>
            <person name="Van Niekerk J.M."/>
        </authorList>
    </citation>
    <scope>NUCLEOTIDE SEQUENCE</scope>
    <source>
        <strain evidence="1">STE-U-9442</strain>
    </source>
</reference>
<name>A0AAD9LM20_9STRA</name>
<dbReference type="EMBL" id="JASMQC010000011">
    <property type="protein sequence ID" value="KAK1941825.1"/>
    <property type="molecule type" value="Genomic_DNA"/>
</dbReference>
<evidence type="ECO:0000313" key="1">
    <source>
        <dbReference type="EMBL" id="KAK1941825.1"/>
    </source>
</evidence>
<dbReference type="Pfam" id="PF14223">
    <property type="entry name" value="Retrotran_gag_2"/>
    <property type="match status" value="1"/>
</dbReference>
<dbReference type="Proteomes" id="UP001259832">
    <property type="component" value="Unassembled WGS sequence"/>
</dbReference>